<name>A0ABV4WMP0_9CYAN</name>
<comment type="caution">
    <text evidence="1">The sequence shown here is derived from an EMBL/GenBank/DDBJ whole genome shotgun (WGS) entry which is preliminary data.</text>
</comment>
<dbReference type="EMBL" id="JBHFNT010000147">
    <property type="protein sequence ID" value="MFB2836332.1"/>
    <property type="molecule type" value="Genomic_DNA"/>
</dbReference>
<gene>
    <name evidence="1" type="ORF">ACE1CA_17500</name>
</gene>
<proteinExistence type="predicted"/>
<dbReference type="Gene3D" id="1.20.1220.20">
    <property type="entry name" value="Uncharcterised protein PF01724"/>
    <property type="match status" value="1"/>
</dbReference>
<evidence type="ECO:0000313" key="1">
    <source>
        <dbReference type="EMBL" id="MFB2836332.1"/>
    </source>
</evidence>
<accession>A0ABV4WMP0</accession>
<dbReference type="Pfam" id="PF01724">
    <property type="entry name" value="DUF29"/>
    <property type="match status" value="1"/>
</dbReference>
<reference evidence="1 2" key="1">
    <citation type="submission" date="2024-09" db="EMBL/GenBank/DDBJ databases">
        <title>Floridaenema gen nov. (Aerosakkonemataceae, Aerosakkonematales ord. nov., Cyanobacteria) from benthic tropical and subtropical fresh waters, with the description of four new species.</title>
        <authorList>
            <person name="Moretto J.A."/>
            <person name="Berthold D.E."/>
            <person name="Lefler F.W."/>
            <person name="Huang I.-S."/>
            <person name="Laughinghouse H. IV."/>
        </authorList>
    </citation>
    <scope>NUCLEOTIDE SEQUENCE [LARGE SCALE GENOMIC DNA]</scope>
    <source>
        <strain evidence="1 2">BLCC-F167</strain>
    </source>
</reference>
<sequence length="149" mass="17884">MSFSKDVTLYDRDFLLWTEQQAELLKKGYWEKLDIENLVEELETLGRSEQKELGSYLQVLLMHLLKCQYQPEKRTKSWDNTISNCRDKIQDCLEDTPSLKRFIEDSEWVNKYYRRARRDAAKETEKPMENFPVEMPFTIEQVVDSSFLI</sequence>
<protein>
    <submittedName>
        <fullName evidence="1">DUF29 domain-containing protein</fullName>
    </submittedName>
</protein>
<dbReference type="RefSeq" id="WP_413278718.1">
    <property type="nucleotide sequence ID" value="NZ_JBHFNT010000147.1"/>
</dbReference>
<dbReference type="PANTHER" id="PTHR34235">
    <property type="entry name" value="SLR1203 PROTEIN-RELATED"/>
    <property type="match status" value="1"/>
</dbReference>
<dbReference type="InterPro" id="IPR002636">
    <property type="entry name" value="DUF29"/>
</dbReference>
<organism evidence="1 2">
    <name type="scientific">Floridaenema evergladense BLCC-F167</name>
    <dbReference type="NCBI Taxonomy" id="3153639"/>
    <lineage>
        <taxon>Bacteria</taxon>
        <taxon>Bacillati</taxon>
        <taxon>Cyanobacteriota</taxon>
        <taxon>Cyanophyceae</taxon>
        <taxon>Oscillatoriophycideae</taxon>
        <taxon>Aerosakkonematales</taxon>
        <taxon>Aerosakkonemataceae</taxon>
        <taxon>Floridanema</taxon>
        <taxon>Floridanema evergladense</taxon>
    </lineage>
</organism>
<keyword evidence="2" id="KW-1185">Reference proteome</keyword>
<dbReference type="Proteomes" id="UP001576780">
    <property type="component" value="Unassembled WGS sequence"/>
</dbReference>
<evidence type="ECO:0000313" key="2">
    <source>
        <dbReference type="Proteomes" id="UP001576780"/>
    </source>
</evidence>